<reference evidence="3" key="1">
    <citation type="journal article" date="2019" name="Int. J. Syst. Evol. Microbiol.">
        <title>The Global Catalogue of Microorganisms (GCM) 10K type strain sequencing project: providing services to taxonomists for standard genome sequencing and annotation.</title>
        <authorList>
            <consortium name="The Broad Institute Genomics Platform"/>
            <consortium name="The Broad Institute Genome Sequencing Center for Infectious Disease"/>
            <person name="Wu L."/>
            <person name="Ma J."/>
        </authorList>
    </citation>
    <scope>NUCLEOTIDE SEQUENCE [LARGE SCALE GENOMIC DNA]</scope>
    <source>
        <strain evidence="3">NBRC 110140</strain>
    </source>
</reference>
<dbReference type="GO" id="GO:0016740">
    <property type="term" value="F:transferase activity"/>
    <property type="evidence" value="ECO:0007669"/>
    <property type="project" value="UniProtKB-KW"/>
</dbReference>
<dbReference type="Proteomes" id="UP001156694">
    <property type="component" value="Unassembled WGS sequence"/>
</dbReference>
<comment type="caution">
    <text evidence="2">The sequence shown here is derived from an EMBL/GenBank/DDBJ whole genome shotgun (WGS) entry which is preliminary data.</text>
</comment>
<dbReference type="CDD" id="cd03808">
    <property type="entry name" value="GT4_CapM-like"/>
    <property type="match status" value="1"/>
</dbReference>
<accession>A0ABQ5VXZ8</accession>
<dbReference type="PANTHER" id="PTHR12526:SF638">
    <property type="entry name" value="SPORE COAT PROTEIN SA"/>
    <property type="match status" value="1"/>
</dbReference>
<dbReference type="PANTHER" id="PTHR12526">
    <property type="entry name" value="GLYCOSYLTRANSFERASE"/>
    <property type="match status" value="1"/>
</dbReference>
<dbReference type="EMBL" id="BSNN01000007">
    <property type="protein sequence ID" value="GLQ35968.1"/>
    <property type="molecule type" value="Genomic_DNA"/>
</dbReference>
<dbReference type="SUPFAM" id="SSF53756">
    <property type="entry name" value="UDP-Glycosyltransferase/glycogen phosphorylase"/>
    <property type="match status" value="1"/>
</dbReference>
<feature type="domain" description="Glycosyl transferase family 1" evidence="1">
    <location>
        <begin position="196"/>
        <end position="352"/>
    </location>
</feature>
<evidence type="ECO:0000259" key="1">
    <source>
        <dbReference type="Pfam" id="PF00534"/>
    </source>
</evidence>
<evidence type="ECO:0000313" key="3">
    <source>
        <dbReference type="Proteomes" id="UP001156694"/>
    </source>
</evidence>
<dbReference type="Gene3D" id="3.40.50.2000">
    <property type="entry name" value="Glycogen Phosphorylase B"/>
    <property type="match status" value="2"/>
</dbReference>
<dbReference type="InterPro" id="IPR001296">
    <property type="entry name" value="Glyco_trans_1"/>
</dbReference>
<protein>
    <submittedName>
        <fullName evidence="2">Glycosyl transferase</fullName>
    </submittedName>
</protein>
<dbReference type="RefSeq" id="WP_284379197.1">
    <property type="nucleotide sequence ID" value="NZ_BSNN01000007.1"/>
</dbReference>
<keyword evidence="3" id="KW-1185">Reference proteome</keyword>
<evidence type="ECO:0000313" key="2">
    <source>
        <dbReference type="EMBL" id="GLQ35968.1"/>
    </source>
</evidence>
<dbReference type="Pfam" id="PF00534">
    <property type="entry name" value="Glycos_transf_1"/>
    <property type="match status" value="1"/>
</dbReference>
<organism evidence="2 3">
    <name type="scientific">Amylibacter marinus</name>
    <dbReference type="NCBI Taxonomy" id="1475483"/>
    <lineage>
        <taxon>Bacteria</taxon>
        <taxon>Pseudomonadati</taxon>
        <taxon>Pseudomonadota</taxon>
        <taxon>Alphaproteobacteria</taxon>
        <taxon>Rhodobacterales</taxon>
        <taxon>Paracoccaceae</taxon>
        <taxon>Amylibacter</taxon>
    </lineage>
</organism>
<name>A0ABQ5VXZ8_9RHOB</name>
<keyword evidence="2" id="KW-0808">Transferase</keyword>
<gene>
    <name evidence="2" type="ORF">GCM10007939_22520</name>
</gene>
<sequence>MPKKFLICCSFAPSLITFRGDLLASIRARGIDIVAVAPEFDDKTRQWCEARGIQCEPVYMNPQGLNPVKDLRTLVGIWRLIRKHRPDVTLGYTHKPTLYTAYAAFAAGVKHRAMMVTGLGYAFSPDGSRIARLITAITKGMFWVATRMSHVTIFHNSDNEALFVDGGLCKRGANTVVVGGSGVNITNFPKVPVRDVPSDEFVFLLVARLVKYKGITEYARAAQALRAEYPKARFVLVGVHDQSPIGYQGADFDFVKEHLEFKGPSDQIAKEMAECDVFVLPSYSEGLPRTVLEAMATGRAVITTDTEGCRSTVNVGENGILVAPRDWQSLCDGMREFLRGDHDVAKMGDAGRAFVESTFDVRVVNEQMRRALGVDQDLTASGEGEQ</sequence>
<proteinExistence type="predicted"/>